<comment type="caution">
    <text evidence="1">The sequence shown here is derived from an EMBL/GenBank/DDBJ whole genome shotgun (WGS) entry which is preliminary data.</text>
</comment>
<dbReference type="Proteomes" id="UP000024001">
    <property type="component" value="Unassembled WGS sequence"/>
</dbReference>
<accession>A0A031FU34</accession>
<dbReference type="eggNOG" id="ENOG5033BA5">
    <property type="taxonomic scope" value="Bacteria"/>
</dbReference>
<protein>
    <submittedName>
        <fullName evidence="1">Desulfoferrodoxin</fullName>
    </submittedName>
</protein>
<evidence type="ECO:0000313" key="2">
    <source>
        <dbReference type="Proteomes" id="UP000024001"/>
    </source>
</evidence>
<dbReference type="EMBL" id="JFYO01000005">
    <property type="protein sequence ID" value="EZP27807.1"/>
    <property type="molecule type" value="Genomic_DNA"/>
</dbReference>
<gene>
    <name evidence="1" type="ORF">BW34_01799</name>
</gene>
<evidence type="ECO:0000313" key="1">
    <source>
        <dbReference type="EMBL" id="EZP27807.1"/>
    </source>
</evidence>
<organism evidence="1 2">
    <name type="scientific">Microbacterium oleivorans</name>
    <dbReference type="NCBI Taxonomy" id="273677"/>
    <lineage>
        <taxon>Bacteria</taxon>
        <taxon>Bacillati</taxon>
        <taxon>Actinomycetota</taxon>
        <taxon>Actinomycetes</taxon>
        <taxon>Micrococcales</taxon>
        <taxon>Microbacteriaceae</taxon>
        <taxon>Microbacterium</taxon>
    </lineage>
</organism>
<dbReference type="RefSeq" id="WP_036311472.1">
    <property type="nucleotide sequence ID" value="NZ_JFYO01000005.1"/>
</dbReference>
<dbReference type="OrthoDB" id="5106355at2"/>
<name>A0A031FU34_9MICO</name>
<dbReference type="PATRIC" id="fig|273677.3.peg.1782"/>
<proteinExistence type="predicted"/>
<dbReference type="AlphaFoldDB" id="A0A031FU34"/>
<reference evidence="1 2" key="1">
    <citation type="submission" date="2014-03" db="EMBL/GenBank/DDBJ databases">
        <title>Draft Genome Sequences of 13 Willow Endophytes.</title>
        <authorList>
            <person name="Gan H.Y."/>
            <person name="Gan H.M."/>
            <person name="Savka M.A."/>
            <person name="Hudson A.O."/>
        </authorList>
    </citation>
    <scope>NUCLEOTIDE SEQUENCE [LARGE SCALE GENOMIC DNA]</scope>
    <source>
        <strain evidence="1 2">RIT293</strain>
    </source>
</reference>
<keyword evidence="2" id="KW-1185">Reference proteome</keyword>
<sequence length="143" mass="16413">MPDSLPSPCRVCRGDSGARRGDAWYCNRCGWRLGDAPDADLPRPHIDVVYYLRYRDRVKIGTSATPRRRLAAIMHDELLAFEPGDRHLEHERHVEFADLREGGEWFTLTGPLIAHVDAVRARIGEPWAAYDRWLGDAYRRLSS</sequence>